<dbReference type="GO" id="GO:0014808">
    <property type="term" value="P:release of sequestered calcium ion into cytosol by sarcoplasmic reticulum"/>
    <property type="evidence" value="ECO:0007669"/>
    <property type="project" value="TreeGrafter"/>
</dbReference>
<evidence type="ECO:0000259" key="2">
    <source>
        <dbReference type="Pfam" id="PF02026"/>
    </source>
</evidence>
<dbReference type="Pfam" id="PF02026">
    <property type="entry name" value="RyR"/>
    <property type="match status" value="1"/>
</dbReference>
<evidence type="ECO:0000313" key="4">
    <source>
        <dbReference type="Proteomes" id="UP000284702"/>
    </source>
</evidence>
<organism evidence="3 4">
    <name type="scientific">Aphanomyces astaci</name>
    <name type="common">Crayfish plague agent</name>
    <dbReference type="NCBI Taxonomy" id="112090"/>
    <lineage>
        <taxon>Eukaryota</taxon>
        <taxon>Sar</taxon>
        <taxon>Stramenopiles</taxon>
        <taxon>Oomycota</taxon>
        <taxon>Saprolegniomycetes</taxon>
        <taxon>Saprolegniales</taxon>
        <taxon>Verrucalvaceae</taxon>
        <taxon>Aphanomyces</taxon>
    </lineage>
</organism>
<feature type="non-terminal residue" evidence="3">
    <location>
        <position position="1"/>
    </location>
</feature>
<evidence type="ECO:0000256" key="1">
    <source>
        <dbReference type="SAM" id="MobiDB-lite"/>
    </source>
</evidence>
<dbReference type="EMBL" id="MZMZ02000874">
    <property type="protein sequence ID" value="RQM30284.1"/>
    <property type="molecule type" value="Genomic_DNA"/>
</dbReference>
<feature type="domain" description="Ryanodine receptor Ryr" evidence="2">
    <location>
        <begin position="87"/>
        <end position="172"/>
    </location>
</feature>
<accession>A0A3R7WLT2</accession>
<feature type="compositionally biased region" description="Low complexity" evidence="1">
    <location>
        <begin position="276"/>
        <end position="287"/>
    </location>
</feature>
<keyword evidence="4" id="KW-1185">Reference proteome</keyword>
<evidence type="ECO:0000313" key="3">
    <source>
        <dbReference type="EMBL" id="RQM30284.1"/>
    </source>
</evidence>
<feature type="region of interest" description="Disordered" evidence="1">
    <location>
        <begin position="215"/>
        <end position="304"/>
    </location>
</feature>
<dbReference type="GO" id="GO:0034704">
    <property type="term" value="C:calcium channel complex"/>
    <property type="evidence" value="ECO:0007669"/>
    <property type="project" value="TreeGrafter"/>
</dbReference>
<dbReference type="Gene3D" id="1.10.490.160">
    <property type="match status" value="1"/>
</dbReference>
<dbReference type="InterPro" id="IPR015925">
    <property type="entry name" value="Ryanodine_IP3_receptor"/>
</dbReference>
<dbReference type="PANTHER" id="PTHR46399">
    <property type="entry name" value="B30.2/SPRY DOMAIN-CONTAINING PROTEIN"/>
    <property type="match status" value="1"/>
</dbReference>
<gene>
    <name evidence="3" type="ORF">B5M09_011403</name>
</gene>
<dbReference type="GO" id="GO:0005790">
    <property type="term" value="C:smooth endoplasmic reticulum"/>
    <property type="evidence" value="ECO:0007669"/>
    <property type="project" value="TreeGrafter"/>
</dbReference>
<feature type="region of interest" description="Disordered" evidence="1">
    <location>
        <begin position="35"/>
        <end position="56"/>
    </location>
</feature>
<dbReference type="InterPro" id="IPR003032">
    <property type="entry name" value="Ryanodine_rcpt"/>
</dbReference>
<dbReference type="Proteomes" id="UP000284702">
    <property type="component" value="Unassembled WGS sequence"/>
</dbReference>
<comment type="caution">
    <text evidence="3">The sequence shown here is derived from an EMBL/GenBank/DDBJ whole genome shotgun (WGS) entry which is preliminary data.</text>
</comment>
<dbReference type="GO" id="GO:0005219">
    <property type="term" value="F:ryanodine-sensitive calcium-release channel activity"/>
    <property type="evidence" value="ECO:0007669"/>
    <property type="project" value="TreeGrafter"/>
</dbReference>
<feature type="compositionally biased region" description="Low complexity" evidence="1">
    <location>
        <begin position="248"/>
        <end position="262"/>
    </location>
</feature>
<dbReference type="GO" id="GO:0006941">
    <property type="term" value="P:striated muscle contraction"/>
    <property type="evidence" value="ECO:0007669"/>
    <property type="project" value="TreeGrafter"/>
</dbReference>
<proteinExistence type="predicted"/>
<dbReference type="VEuPathDB" id="FungiDB:H257_17002"/>
<name>A0A3R7WLT2_APHAT</name>
<protein>
    <recommendedName>
        <fullName evidence="2">Ryanodine receptor Ryr domain-containing protein</fullName>
    </recommendedName>
</protein>
<dbReference type="PANTHER" id="PTHR46399:SF8">
    <property type="entry name" value="B30.2_SPRY DOMAIN-CONTAINING PROTEIN"/>
    <property type="match status" value="1"/>
</dbReference>
<reference evidence="3" key="1">
    <citation type="submission" date="2018-07" db="EMBL/GenBank/DDBJ databases">
        <title>Annotation of Aphanomyces astaci genome assembly.</title>
        <authorList>
            <person name="Studholme D.J."/>
        </authorList>
    </citation>
    <scope>NUCLEOTIDE SEQUENCE [LARGE SCALE GENOMIC DNA]</scope>
    <source>
        <strain evidence="3">Pc</strain>
    </source>
</reference>
<feature type="compositionally biased region" description="Low complexity" evidence="1">
    <location>
        <begin position="40"/>
        <end position="56"/>
    </location>
</feature>
<sequence>VAYDQLSDESKAYDRDTSIEALKVIQALGYIMQPTHHHSTGNSTTSSSTSSTITGSRTANTLMSATSSSMMDFDVEFGLAVADGDTYAPQPIATDDISLSPELNSLVELLAENTHDVWAKKRMEEGWVYGPQRNDPRKEHDGLVPYVYLTSDEKDMDRNTAVQTIKCILRCGLFGRSEDAQMARLEDATAAAMTVQKAKDAFMGRRGHKTYGSVTFADSPTHHHPSATPSVARASSVELPPTTGGSMPLTSTRLRTSLRRTPSLPPSGSAGVSFLTTDAEPPDATTPSHDNDQNDDDVQIHIQR</sequence>
<dbReference type="AlphaFoldDB" id="A0A3R7WLT2"/>